<comment type="catalytic activity">
    <reaction evidence="10 11">
        <text>cutin + H2O = cutin monomers.</text>
        <dbReference type="EC" id="3.1.1.74"/>
    </reaction>
</comment>
<evidence type="ECO:0000256" key="8">
    <source>
        <dbReference type="ARBA" id="ARBA00023026"/>
    </source>
</evidence>
<evidence type="ECO:0000313" key="13">
    <source>
        <dbReference type="Proteomes" id="UP000766486"/>
    </source>
</evidence>
<keyword evidence="8" id="KW-0843">Virulence</keyword>
<feature type="chain" id="PRO_5044975778" description="Cutinase" evidence="11">
    <location>
        <begin position="17"/>
        <end position="230"/>
    </location>
</feature>
<dbReference type="Gene3D" id="3.40.50.1820">
    <property type="entry name" value="alpha/beta hydrolase"/>
    <property type="match status" value="1"/>
</dbReference>
<keyword evidence="7 11" id="KW-0378">Hydrolase</keyword>
<dbReference type="InterPro" id="IPR043580">
    <property type="entry name" value="CUTINASE_1"/>
</dbReference>
<keyword evidence="5 11" id="KW-0964">Secreted</keyword>
<organism evidence="12 13">
    <name type="scientific">Bionectria ochroleuca</name>
    <name type="common">Gliocladium roseum</name>
    <dbReference type="NCBI Taxonomy" id="29856"/>
    <lineage>
        <taxon>Eukaryota</taxon>
        <taxon>Fungi</taxon>
        <taxon>Dikarya</taxon>
        <taxon>Ascomycota</taxon>
        <taxon>Pezizomycotina</taxon>
        <taxon>Sordariomycetes</taxon>
        <taxon>Hypocreomycetidae</taxon>
        <taxon>Hypocreales</taxon>
        <taxon>Bionectriaceae</taxon>
        <taxon>Clonostachys</taxon>
    </lineage>
</organism>
<dbReference type="Proteomes" id="UP000766486">
    <property type="component" value="Unassembled WGS sequence"/>
</dbReference>
<dbReference type="PANTHER" id="PTHR48250:SF3">
    <property type="entry name" value="CUTINASE 1-RELATED"/>
    <property type="match status" value="1"/>
</dbReference>
<evidence type="ECO:0000256" key="7">
    <source>
        <dbReference type="ARBA" id="ARBA00022801"/>
    </source>
</evidence>
<evidence type="ECO:0000256" key="11">
    <source>
        <dbReference type="RuleBase" id="RU361263"/>
    </source>
</evidence>
<dbReference type="SMART" id="SM01110">
    <property type="entry name" value="Cutinase"/>
    <property type="match status" value="1"/>
</dbReference>
<dbReference type="InterPro" id="IPR043579">
    <property type="entry name" value="CUTINASE_2"/>
</dbReference>
<evidence type="ECO:0000256" key="10">
    <source>
        <dbReference type="ARBA" id="ARBA00034045"/>
    </source>
</evidence>
<dbReference type="PROSITE" id="PS00931">
    <property type="entry name" value="CUTINASE_2"/>
    <property type="match status" value="1"/>
</dbReference>
<comment type="similarity">
    <text evidence="2 11">Belongs to the cutinase family.</text>
</comment>
<evidence type="ECO:0000256" key="1">
    <source>
        <dbReference type="ARBA" id="ARBA00004613"/>
    </source>
</evidence>
<evidence type="ECO:0000256" key="6">
    <source>
        <dbReference type="ARBA" id="ARBA00022729"/>
    </source>
</evidence>
<evidence type="ECO:0000256" key="3">
    <source>
        <dbReference type="ARBA" id="ARBA00013095"/>
    </source>
</evidence>
<name>A0ABY6V2J8_BIOOC</name>
<dbReference type="PRINTS" id="PR00129">
    <property type="entry name" value="CUTINASE"/>
</dbReference>
<comment type="subcellular location">
    <subcellularLocation>
        <location evidence="1 11">Secreted</location>
    </subcellularLocation>
</comment>
<keyword evidence="6 11" id="KW-0732">Signal</keyword>
<comment type="function">
    <text evidence="11">Catalyzes the hydrolysis of complex carboxylic polyesters found in the cell wall of plants. Degrades cutin, a macromolecule that forms the structure of the plant cuticle.</text>
</comment>
<dbReference type="InterPro" id="IPR029058">
    <property type="entry name" value="AB_hydrolase_fold"/>
</dbReference>
<keyword evidence="13" id="KW-1185">Reference proteome</keyword>
<dbReference type="SUPFAM" id="SSF53474">
    <property type="entry name" value="alpha/beta-Hydrolases"/>
    <property type="match status" value="1"/>
</dbReference>
<dbReference type="EC" id="3.1.1.74" evidence="3 11"/>
<comment type="caution">
    <text evidence="12">The sequence shown here is derived from an EMBL/GenBank/DDBJ whole genome shotgun (WGS) entry which is preliminary data.</text>
</comment>
<evidence type="ECO:0000256" key="9">
    <source>
        <dbReference type="ARBA" id="ARBA00023157"/>
    </source>
</evidence>
<evidence type="ECO:0000256" key="4">
    <source>
        <dbReference type="ARBA" id="ARBA00022487"/>
    </source>
</evidence>
<dbReference type="InterPro" id="IPR000675">
    <property type="entry name" value="Cutinase/axe"/>
</dbReference>
<sequence length="230" mass="24506">MKFLYVVQTFIALALATPVPEMVSEVDLQSRDLGISSLVVRDELRNGGDGCPKAILLFARGTLELDNMGLLVGPALAGGLEGILGSKNIWVQGVGGQYAANVEGNLLPDGTTPRAKQEMLDLLQLADTKCPNSKIVTGGYSQGAALVAAAIRDVKESIRQKIVGTVLFGYTKNKQRNEQVESYSADRLQVYCNLGDLICEGTLLVLPPHFLYGVQASGPAARFLASKINA</sequence>
<dbReference type="PROSITE" id="PS00155">
    <property type="entry name" value="CUTINASE_1"/>
    <property type="match status" value="1"/>
</dbReference>
<protein>
    <recommendedName>
        <fullName evidence="3 11">Cutinase</fullName>
        <ecNumber evidence="3 11">3.1.1.74</ecNumber>
    </recommendedName>
</protein>
<dbReference type="Pfam" id="PF01083">
    <property type="entry name" value="Cutinase"/>
    <property type="match status" value="1"/>
</dbReference>
<accession>A0ABY6V2J8</accession>
<dbReference type="PANTHER" id="PTHR48250">
    <property type="entry name" value="CUTINASE 2-RELATED"/>
    <property type="match status" value="1"/>
</dbReference>
<dbReference type="EMBL" id="CABFNS010001079">
    <property type="protein sequence ID" value="VUC37979.1"/>
    <property type="molecule type" value="Genomic_DNA"/>
</dbReference>
<proteinExistence type="inferred from homology"/>
<evidence type="ECO:0000256" key="2">
    <source>
        <dbReference type="ARBA" id="ARBA00007534"/>
    </source>
</evidence>
<keyword evidence="9" id="KW-1015">Disulfide bond</keyword>
<reference evidence="12 13" key="1">
    <citation type="submission" date="2019-06" db="EMBL/GenBank/DDBJ databases">
        <authorList>
            <person name="Broberg M."/>
        </authorList>
    </citation>
    <scope>NUCLEOTIDE SEQUENCE [LARGE SCALE GENOMIC DNA]</scope>
</reference>
<evidence type="ECO:0000313" key="12">
    <source>
        <dbReference type="EMBL" id="VUC37979.1"/>
    </source>
</evidence>
<gene>
    <name evidence="12" type="ORF">CLO192961_LOCUS490229</name>
</gene>
<feature type="signal peptide" evidence="11">
    <location>
        <begin position="1"/>
        <end position="16"/>
    </location>
</feature>
<dbReference type="InterPro" id="IPR011150">
    <property type="entry name" value="Cutinase_monf"/>
</dbReference>
<keyword evidence="4 11" id="KW-0719">Serine esterase</keyword>
<evidence type="ECO:0000256" key="5">
    <source>
        <dbReference type="ARBA" id="ARBA00022525"/>
    </source>
</evidence>